<dbReference type="Pfam" id="PF02384">
    <property type="entry name" value="N6_Mtase"/>
    <property type="match status" value="1"/>
</dbReference>
<evidence type="ECO:0000256" key="5">
    <source>
        <dbReference type="SAM" id="MobiDB-lite"/>
    </source>
</evidence>
<feature type="domain" description="DNA methylase adenine-specific" evidence="6">
    <location>
        <begin position="344"/>
        <end position="455"/>
    </location>
</feature>
<keyword evidence="2" id="KW-0489">Methyltransferase</keyword>
<evidence type="ECO:0000259" key="6">
    <source>
        <dbReference type="Pfam" id="PF02384"/>
    </source>
</evidence>
<gene>
    <name evidence="8" type="ORF">Kpho01_72900</name>
</gene>
<dbReference type="Pfam" id="PF18135">
    <property type="entry name" value="Type_ISP_C"/>
    <property type="match status" value="1"/>
</dbReference>
<dbReference type="PANTHER" id="PTHR33841">
    <property type="entry name" value="DNA METHYLTRANSFERASE YEEA-RELATED"/>
    <property type="match status" value="1"/>
</dbReference>
<dbReference type="InterPro" id="IPR029063">
    <property type="entry name" value="SAM-dependent_MTases_sf"/>
</dbReference>
<reference evidence="8" key="1">
    <citation type="submission" date="2023-02" db="EMBL/GenBank/DDBJ databases">
        <title>Kitasatospora phosalacinea NBRC 14362.</title>
        <authorList>
            <person name="Ichikawa N."/>
            <person name="Sato H."/>
            <person name="Tonouchi N."/>
        </authorList>
    </citation>
    <scope>NUCLEOTIDE SEQUENCE</scope>
    <source>
        <strain evidence="8">NBRC 14362</strain>
    </source>
</reference>
<dbReference type="Gene3D" id="3.40.50.150">
    <property type="entry name" value="Vaccinia Virus protein VP39"/>
    <property type="match status" value="1"/>
</dbReference>
<organism evidence="8 9">
    <name type="scientific">Kitasatospora phosalacinea</name>
    <dbReference type="NCBI Taxonomy" id="2065"/>
    <lineage>
        <taxon>Bacteria</taxon>
        <taxon>Bacillati</taxon>
        <taxon>Actinomycetota</taxon>
        <taxon>Actinomycetes</taxon>
        <taxon>Kitasatosporales</taxon>
        <taxon>Streptomycetaceae</taxon>
        <taxon>Kitasatospora</taxon>
    </lineage>
</organism>
<dbReference type="GO" id="GO:0008170">
    <property type="term" value="F:N-methyltransferase activity"/>
    <property type="evidence" value="ECO:0007669"/>
    <property type="project" value="InterPro"/>
</dbReference>
<evidence type="ECO:0000259" key="7">
    <source>
        <dbReference type="Pfam" id="PF18135"/>
    </source>
</evidence>
<dbReference type="GO" id="GO:0009007">
    <property type="term" value="F:site-specific DNA-methyltransferase (adenine-specific) activity"/>
    <property type="evidence" value="ECO:0007669"/>
    <property type="project" value="UniProtKB-EC"/>
</dbReference>
<proteinExistence type="predicted"/>
<name>A0A9W6UU67_9ACTN</name>
<evidence type="ECO:0000256" key="1">
    <source>
        <dbReference type="ARBA" id="ARBA00011900"/>
    </source>
</evidence>
<dbReference type="AlphaFoldDB" id="A0A9W6UU67"/>
<dbReference type="SUPFAM" id="SSF53335">
    <property type="entry name" value="S-adenosyl-L-methionine-dependent methyltransferases"/>
    <property type="match status" value="1"/>
</dbReference>
<evidence type="ECO:0000313" key="9">
    <source>
        <dbReference type="Proteomes" id="UP001165143"/>
    </source>
</evidence>
<dbReference type="InterPro" id="IPR003356">
    <property type="entry name" value="DNA_methylase_A-5"/>
</dbReference>
<evidence type="ECO:0000256" key="2">
    <source>
        <dbReference type="ARBA" id="ARBA00022603"/>
    </source>
</evidence>
<evidence type="ECO:0000256" key="3">
    <source>
        <dbReference type="ARBA" id="ARBA00022679"/>
    </source>
</evidence>
<dbReference type="PANTHER" id="PTHR33841:SF1">
    <property type="entry name" value="DNA METHYLTRANSFERASE A"/>
    <property type="match status" value="1"/>
</dbReference>
<comment type="caution">
    <text evidence="8">The sequence shown here is derived from an EMBL/GenBank/DDBJ whole genome shotgun (WGS) entry which is preliminary data.</text>
</comment>
<evidence type="ECO:0000256" key="4">
    <source>
        <dbReference type="ARBA" id="ARBA00047942"/>
    </source>
</evidence>
<feature type="compositionally biased region" description="Basic and acidic residues" evidence="5">
    <location>
        <begin position="617"/>
        <end position="627"/>
    </location>
</feature>
<dbReference type="EMBL" id="BSRX01000074">
    <property type="protein sequence ID" value="GLW59280.1"/>
    <property type="molecule type" value="Genomic_DNA"/>
</dbReference>
<dbReference type="PRINTS" id="PR00507">
    <property type="entry name" value="N12N6MTFRASE"/>
</dbReference>
<dbReference type="EC" id="2.1.1.72" evidence="1"/>
<dbReference type="Proteomes" id="UP001165143">
    <property type="component" value="Unassembled WGS sequence"/>
</dbReference>
<accession>A0A9W6UU67</accession>
<sequence>MTDPSRCAAAGNTMALVVTLRTYLERLKAIHSTGEAAPETSYYGQLEALLNEVGKTLTPVVTCVLTTKNRGAGVPDGGLFIAGQAVAEAGDSAMASRAPERGVMEVKGVSQDVLRVARSAQVKRYLERYGKVLVCTYRDFVIVRLDSDGEAQTGERFTVAPDEKSFWALDPKEIEKSKGADFLDYLKRALQGDAPLSAPADLAWFLAAYARTGLSRVEQAGDVETLATLRSSLEEALGLRFEGKDGDHFFRSALVQTLFYGVFSSWAYWSEQQSEQSTKRFTWRQAQWTLSVPMVRVLFQQLATPANLPVGLDEVLDWTDDVLARVDRKLFFQRFEAAEAVQYFYEPFLQEYDPELRRELGVWYTPPEVVRYMVDRVDHALRTQIGLPLGLADPKVHVLDPCTGTGSYLTAVLEKIVTTLKEQSGDGLVAAEAKQAVLSRIHGFELLPAPFVVAHLRIGIALQRLGVPLDANSGERASVYLTNALTGWVDDNKHPVLPFTEFSAERDAARSVKRDQQILVVLGNPPYNGFAGVSGDEEGGLVEPYKARLSEKPWDITKNKLDDLYVRFFRIAERRIAEQTGKGIICFISNSSWLGDPSSVIMRKRLLDEFNDVTVDHLNGDSRETGKKTPAGGKDPSIFSTRLNPAGITRGVAISMLVRTSDHASSPTMVRYRDFWGQDKREQLAAVTGDPNAGPHYEPLTPDKDNWFRLVRWTSRQGYADWPAVNELCAKDPMLGLNENRQFALIDGDRDALSARIKNYLDPNVPISQVDPRLATKFARFDPEKVRKRMLEKNPFDEQHIQRFQFRPLDMRYAYAETEAKLWNESRPLLVAAAKTSSRFLMVRRNAPRALDGAAIHLSDVLVDQKVLFTDAYAIPFWLSAKSKKPDDTPSLFDLDADESSADWRPNLSGGAMDYLRQLGIEDAETNKDSAMLIWLHALAIGSSPLYVEQNGKAVRSDWPHIPLPNTNEGLRESAALGEQVALLLNPDVAAAASPHDPYLRTVATIERTDGKPVNPGNGDLAVTAGWGTVQPHAVMPGSGKYDVRERSAVDSEGLTQESRDALGEEVLDIYLNDHVWWRGVPEAAWDYKIGGFQVLRKWLSYREERVLGRDLTPAEARTFTTIARRLTALALLGKNLDANYLKIADSAHSIRLDERA</sequence>
<dbReference type="GO" id="GO:0006304">
    <property type="term" value="P:DNA modification"/>
    <property type="evidence" value="ECO:0007669"/>
    <property type="project" value="InterPro"/>
</dbReference>
<evidence type="ECO:0000313" key="8">
    <source>
        <dbReference type="EMBL" id="GLW59280.1"/>
    </source>
</evidence>
<dbReference type="GO" id="GO:0003677">
    <property type="term" value="F:DNA binding"/>
    <property type="evidence" value="ECO:0007669"/>
    <property type="project" value="InterPro"/>
</dbReference>
<comment type="catalytic activity">
    <reaction evidence="4">
        <text>a 2'-deoxyadenosine in DNA + S-adenosyl-L-methionine = an N(6)-methyl-2'-deoxyadenosine in DNA + S-adenosyl-L-homocysteine + H(+)</text>
        <dbReference type="Rhea" id="RHEA:15197"/>
        <dbReference type="Rhea" id="RHEA-COMP:12418"/>
        <dbReference type="Rhea" id="RHEA-COMP:12419"/>
        <dbReference type="ChEBI" id="CHEBI:15378"/>
        <dbReference type="ChEBI" id="CHEBI:57856"/>
        <dbReference type="ChEBI" id="CHEBI:59789"/>
        <dbReference type="ChEBI" id="CHEBI:90615"/>
        <dbReference type="ChEBI" id="CHEBI:90616"/>
        <dbReference type="EC" id="2.1.1.72"/>
    </reaction>
</comment>
<feature type="domain" description="Type ISP restriction-modification enzyme LLaBIII C-terminal specificity" evidence="7">
    <location>
        <begin position="736"/>
        <end position="1117"/>
    </location>
</feature>
<dbReference type="InterPro" id="IPR050953">
    <property type="entry name" value="N4_N6_ade-DNA_methylase"/>
</dbReference>
<feature type="region of interest" description="Disordered" evidence="5">
    <location>
        <begin position="617"/>
        <end position="640"/>
    </location>
</feature>
<keyword evidence="3" id="KW-0808">Transferase</keyword>
<protein>
    <recommendedName>
        <fullName evidence="1">site-specific DNA-methyltransferase (adenine-specific)</fullName>
        <ecNumber evidence="1">2.1.1.72</ecNumber>
    </recommendedName>
</protein>
<dbReference type="InterPro" id="IPR041635">
    <property type="entry name" value="Type_ISP_LLaBIII_C"/>
</dbReference>
<dbReference type="GO" id="GO:0032259">
    <property type="term" value="P:methylation"/>
    <property type="evidence" value="ECO:0007669"/>
    <property type="project" value="UniProtKB-KW"/>
</dbReference>